<dbReference type="InterPro" id="IPR005263">
    <property type="entry name" value="DapA"/>
</dbReference>
<dbReference type="PANTHER" id="PTHR12128">
    <property type="entry name" value="DIHYDRODIPICOLINATE SYNTHASE"/>
    <property type="match status" value="1"/>
</dbReference>
<dbReference type="GO" id="GO:0008840">
    <property type="term" value="F:4-hydroxy-tetrahydrodipicolinate synthase activity"/>
    <property type="evidence" value="ECO:0007669"/>
    <property type="project" value="UniProtKB-EC"/>
</dbReference>
<comment type="similarity">
    <text evidence="3">Belongs to the DapA family.</text>
</comment>
<evidence type="ECO:0000256" key="5">
    <source>
        <dbReference type="ARBA" id="ARBA00022605"/>
    </source>
</evidence>
<organism evidence="12 13">
    <name type="scientific">Ostreococcus lucimarinus (strain CCE9901)</name>
    <dbReference type="NCBI Taxonomy" id="436017"/>
    <lineage>
        <taxon>Eukaryota</taxon>
        <taxon>Viridiplantae</taxon>
        <taxon>Chlorophyta</taxon>
        <taxon>Mamiellophyceae</taxon>
        <taxon>Mamiellales</taxon>
        <taxon>Bathycoccaceae</taxon>
        <taxon>Ostreococcus</taxon>
    </lineage>
</organism>
<proteinExistence type="inferred from homology"/>
<dbReference type="Proteomes" id="UP000001568">
    <property type="component" value="Chromosome 5"/>
</dbReference>
<evidence type="ECO:0000256" key="1">
    <source>
        <dbReference type="ARBA" id="ARBA00003294"/>
    </source>
</evidence>
<reference evidence="12 13" key="1">
    <citation type="journal article" date="2007" name="Proc. Natl. Acad. Sci. U.S.A.">
        <title>The tiny eukaryote Ostreococcus provides genomic insights into the paradox of plankton speciation.</title>
        <authorList>
            <person name="Palenik B."/>
            <person name="Grimwood J."/>
            <person name="Aerts A."/>
            <person name="Rouze P."/>
            <person name="Salamov A."/>
            <person name="Putnam N."/>
            <person name="Dupont C."/>
            <person name="Jorgensen R."/>
            <person name="Derelle E."/>
            <person name="Rombauts S."/>
            <person name="Zhou K."/>
            <person name="Otillar R."/>
            <person name="Merchant S.S."/>
            <person name="Podell S."/>
            <person name="Gaasterland T."/>
            <person name="Napoli C."/>
            <person name="Gendler K."/>
            <person name="Manuell A."/>
            <person name="Tai V."/>
            <person name="Vallon O."/>
            <person name="Piganeau G."/>
            <person name="Jancek S."/>
            <person name="Heijde M."/>
            <person name="Jabbari K."/>
            <person name="Bowler C."/>
            <person name="Lohr M."/>
            <person name="Robbens S."/>
            <person name="Werner G."/>
            <person name="Dubchak I."/>
            <person name="Pazour G.J."/>
            <person name="Ren Q."/>
            <person name="Paulsen I."/>
            <person name="Delwiche C."/>
            <person name="Schmutz J."/>
            <person name="Rokhsar D."/>
            <person name="Van de Peer Y."/>
            <person name="Moreau H."/>
            <person name="Grigoriev I.V."/>
        </authorList>
    </citation>
    <scope>NUCLEOTIDE SEQUENCE [LARGE SCALE GENOMIC DNA]</scope>
    <source>
        <strain evidence="12 13">CCE9901</strain>
    </source>
</reference>
<dbReference type="UniPathway" id="UPA00034">
    <property type="reaction ID" value="UER00017"/>
</dbReference>
<evidence type="ECO:0000313" key="13">
    <source>
        <dbReference type="Proteomes" id="UP000001568"/>
    </source>
</evidence>
<dbReference type="PANTHER" id="PTHR12128:SF15">
    <property type="entry name" value="4-HYDROXY-TETRAHYDRODIPICOLINATE SYNTHASE 1, CHLOROPLASTIC"/>
    <property type="match status" value="1"/>
</dbReference>
<dbReference type="GO" id="GO:0019877">
    <property type="term" value="P:diaminopimelate biosynthetic process"/>
    <property type="evidence" value="ECO:0007669"/>
    <property type="project" value="UniProtKB-KW"/>
</dbReference>
<dbReference type="Gramene" id="ABO96001">
    <property type="protein sequence ID" value="ABO96001"/>
    <property type="gene ID" value="OSTLU_31602"/>
</dbReference>
<comment type="function">
    <text evidence="1">Catalyzes the condensation of (S)-aspartate-beta-semialdehyde [(S)-ASA] and pyruvate to 4-hydroxy-tetrahydrodipicolinate (HTPA).</text>
</comment>
<dbReference type="SMART" id="SM01130">
    <property type="entry name" value="DHDPS"/>
    <property type="match status" value="1"/>
</dbReference>
<dbReference type="RefSeq" id="XP_001417708.1">
    <property type="nucleotide sequence ID" value="XM_001417671.1"/>
</dbReference>
<dbReference type="InterPro" id="IPR013785">
    <property type="entry name" value="Aldolase_TIM"/>
</dbReference>
<dbReference type="InterPro" id="IPR020625">
    <property type="entry name" value="Schiff_base-form_aldolases_AS"/>
</dbReference>
<keyword evidence="7" id="KW-0457">Lysine biosynthesis</keyword>
<evidence type="ECO:0000256" key="4">
    <source>
        <dbReference type="ARBA" id="ARBA00012086"/>
    </source>
</evidence>
<accession>A4RX84</accession>
<dbReference type="HOGENOM" id="CLU_049343_3_0_1"/>
<dbReference type="GO" id="GO:0009089">
    <property type="term" value="P:lysine biosynthetic process via diaminopimelate"/>
    <property type="evidence" value="ECO:0007669"/>
    <property type="project" value="UniProtKB-UniPathway"/>
</dbReference>
<evidence type="ECO:0000313" key="12">
    <source>
        <dbReference type="EMBL" id="ABO96001.1"/>
    </source>
</evidence>
<dbReference type="NCBIfam" id="TIGR00674">
    <property type="entry name" value="dapA"/>
    <property type="match status" value="1"/>
</dbReference>
<evidence type="ECO:0000256" key="9">
    <source>
        <dbReference type="ARBA" id="ARBA00023270"/>
    </source>
</evidence>
<evidence type="ECO:0000256" key="3">
    <source>
        <dbReference type="ARBA" id="ARBA00007592"/>
    </source>
</evidence>
<dbReference type="CDD" id="cd00950">
    <property type="entry name" value="DHDPS"/>
    <property type="match status" value="1"/>
</dbReference>
<dbReference type="OMA" id="ALCAMIT"/>
<dbReference type="Pfam" id="PF00701">
    <property type="entry name" value="DHDPS"/>
    <property type="match status" value="1"/>
</dbReference>
<dbReference type="InterPro" id="IPR020624">
    <property type="entry name" value="Schiff_base-form_aldolases_CS"/>
</dbReference>
<name>A4RX84_OSTLU</name>
<dbReference type="AlphaFoldDB" id="A4RX84"/>
<protein>
    <recommendedName>
        <fullName evidence="4">4-hydroxy-tetrahydrodipicolinate synthase</fullName>
        <ecNumber evidence="4">4.3.3.7</ecNumber>
    </recommendedName>
</protein>
<dbReference type="PROSITE" id="PS00665">
    <property type="entry name" value="DHDPS_1"/>
    <property type="match status" value="1"/>
</dbReference>
<dbReference type="SUPFAM" id="SSF51569">
    <property type="entry name" value="Aldolase"/>
    <property type="match status" value="1"/>
</dbReference>
<dbReference type="STRING" id="436017.A4RX84"/>
<dbReference type="EC" id="4.3.3.7" evidence="4"/>
<evidence type="ECO:0000256" key="10">
    <source>
        <dbReference type="ARBA" id="ARBA00047836"/>
    </source>
</evidence>
<keyword evidence="9" id="KW-0704">Schiff base</keyword>
<dbReference type="GeneID" id="5001816"/>
<comment type="pathway">
    <text evidence="2">Amino-acid biosynthesis; L-lysine biosynthesis via DAP pathway; (S)-tetrahydrodipicolinate from L-aspartate: step 3/4.</text>
</comment>
<sequence>MPAACAQSALRAAAPSSKRVSAPSSRLRAARRASGPASARNLARAPRGVSDAGDWACPLNGCSVSDLRAKRLITAIKTPYLASGKVDLFAYDALVEQQIAGGVEGLIVGGTTGEGQLMSWDEHIMLIAHTAQRYGGKVKVIGNTGSNSTREAVHATQQGFAVGMDASLQINPYYGKTSRAGLLEHFEAVMDLGPAIVYNVPARTSQDIVPDIMFELAKHANFAGVKECEGNARIKQYTDNGVTCWTGNDDECHDARYDAGAVGVISVTSNLVPELMREMLFDGPNPELRDRLLPLMNWLFAEPNPTGINTACAMLGVAQPVFRLPYVPYAAALRAQGAEHLRAVGLDAVAGDGAIRDLSDADFTILRDW</sequence>
<keyword evidence="5" id="KW-0028">Amino-acid biosynthesis</keyword>
<dbReference type="OrthoDB" id="191315at2759"/>
<dbReference type="EMBL" id="CP000585">
    <property type="protein sequence ID" value="ABO96001.1"/>
    <property type="molecule type" value="Genomic_DNA"/>
</dbReference>
<keyword evidence="13" id="KW-1185">Reference proteome</keyword>
<dbReference type="KEGG" id="olu:OSTLU_31602"/>
<comment type="catalytic activity">
    <reaction evidence="10">
        <text>L-aspartate 4-semialdehyde + pyruvate = (2S,4S)-4-hydroxy-2,3,4,5-tetrahydrodipicolinate + H2O + H(+)</text>
        <dbReference type="Rhea" id="RHEA:34171"/>
        <dbReference type="ChEBI" id="CHEBI:15361"/>
        <dbReference type="ChEBI" id="CHEBI:15377"/>
        <dbReference type="ChEBI" id="CHEBI:15378"/>
        <dbReference type="ChEBI" id="CHEBI:67139"/>
        <dbReference type="ChEBI" id="CHEBI:537519"/>
        <dbReference type="EC" id="4.3.3.7"/>
    </reaction>
</comment>
<feature type="compositionally biased region" description="Low complexity" evidence="11">
    <location>
        <begin position="16"/>
        <end position="40"/>
    </location>
</feature>
<keyword evidence="6" id="KW-0220">Diaminopimelate biosynthesis</keyword>
<dbReference type="HAMAP" id="MF_00418">
    <property type="entry name" value="DapA"/>
    <property type="match status" value="1"/>
</dbReference>
<evidence type="ECO:0000256" key="7">
    <source>
        <dbReference type="ARBA" id="ARBA00023154"/>
    </source>
</evidence>
<dbReference type="PROSITE" id="PS00666">
    <property type="entry name" value="DHDPS_2"/>
    <property type="match status" value="1"/>
</dbReference>
<dbReference type="eggNOG" id="ENOG502QQ8M">
    <property type="taxonomic scope" value="Eukaryota"/>
</dbReference>
<dbReference type="Gene3D" id="3.20.20.70">
    <property type="entry name" value="Aldolase class I"/>
    <property type="match status" value="1"/>
</dbReference>
<dbReference type="InterPro" id="IPR002220">
    <property type="entry name" value="DapA-like"/>
</dbReference>
<keyword evidence="8" id="KW-0456">Lyase</keyword>
<gene>
    <name evidence="12" type="ORF">OSTLU_31602</name>
</gene>
<dbReference type="PRINTS" id="PR00146">
    <property type="entry name" value="DHPICSNTHASE"/>
</dbReference>
<evidence type="ECO:0000256" key="8">
    <source>
        <dbReference type="ARBA" id="ARBA00023239"/>
    </source>
</evidence>
<evidence type="ECO:0000256" key="11">
    <source>
        <dbReference type="SAM" id="MobiDB-lite"/>
    </source>
</evidence>
<evidence type="ECO:0000256" key="2">
    <source>
        <dbReference type="ARBA" id="ARBA00005120"/>
    </source>
</evidence>
<feature type="region of interest" description="Disordered" evidence="11">
    <location>
        <begin position="16"/>
        <end position="51"/>
    </location>
</feature>
<evidence type="ECO:0000256" key="6">
    <source>
        <dbReference type="ARBA" id="ARBA00022915"/>
    </source>
</evidence>